<reference evidence="2" key="1">
    <citation type="submission" date="2017-07" db="EMBL/GenBank/DDBJ databases">
        <title>Taro Niue Genome Assembly and Annotation.</title>
        <authorList>
            <person name="Atibalentja N."/>
            <person name="Keating K."/>
            <person name="Fields C.J."/>
        </authorList>
    </citation>
    <scope>NUCLEOTIDE SEQUENCE</scope>
    <source>
        <strain evidence="2">Niue_2</strain>
        <tissue evidence="2">Leaf</tissue>
    </source>
</reference>
<feature type="region of interest" description="Disordered" evidence="1">
    <location>
        <begin position="26"/>
        <end position="67"/>
    </location>
</feature>
<dbReference type="EMBL" id="NMUH01009583">
    <property type="protein sequence ID" value="MQM20205.1"/>
    <property type="molecule type" value="Genomic_DNA"/>
</dbReference>
<organism evidence="2 3">
    <name type="scientific">Colocasia esculenta</name>
    <name type="common">Wild taro</name>
    <name type="synonym">Arum esculentum</name>
    <dbReference type="NCBI Taxonomy" id="4460"/>
    <lineage>
        <taxon>Eukaryota</taxon>
        <taxon>Viridiplantae</taxon>
        <taxon>Streptophyta</taxon>
        <taxon>Embryophyta</taxon>
        <taxon>Tracheophyta</taxon>
        <taxon>Spermatophyta</taxon>
        <taxon>Magnoliopsida</taxon>
        <taxon>Liliopsida</taxon>
        <taxon>Araceae</taxon>
        <taxon>Aroideae</taxon>
        <taxon>Colocasieae</taxon>
        <taxon>Colocasia</taxon>
    </lineage>
</organism>
<protein>
    <submittedName>
        <fullName evidence="2">Uncharacterized protein</fullName>
    </submittedName>
</protein>
<sequence>MDPGTQKGYNLRLTGYVTEVTYTKKGEPLLATGTPTTAPSPPPDARPAAAEKSHLGKGGMSFTTEAQ</sequence>
<name>A0A843XME8_COLES</name>
<evidence type="ECO:0000313" key="2">
    <source>
        <dbReference type="EMBL" id="MQM20205.1"/>
    </source>
</evidence>
<dbReference type="AlphaFoldDB" id="A0A843XME8"/>
<dbReference type="Proteomes" id="UP000652761">
    <property type="component" value="Unassembled WGS sequence"/>
</dbReference>
<proteinExistence type="predicted"/>
<keyword evidence="3" id="KW-1185">Reference proteome</keyword>
<accession>A0A843XME8</accession>
<evidence type="ECO:0000313" key="3">
    <source>
        <dbReference type="Proteomes" id="UP000652761"/>
    </source>
</evidence>
<evidence type="ECO:0000256" key="1">
    <source>
        <dbReference type="SAM" id="MobiDB-lite"/>
    </source>
</evidence>
<comment type="caution">
    <text evidence="2">The sequence shown here is derived from an EMBL/GenBank/DDBJ whole genome shotgun (WGS) entry which is preliminary data.</text>
</comment>
<gene>
    <name evidence="2" type="ORF">Taro_053221</name>
</gene>